<name>A0A8H5CA88_9AGAR</name>
<dbReference type="CDD" id="cd09917">
    <property type="entry name" value="F-box_SF"/>
    <property type="match status" value="1"/>
</dbReference>
<accession>A0A8H5CA88</accession>
<dbReference type="InterPro" id="IPR032675">
    <property type="entry name" value="LRR_dom_sf"/>
</dbReference>
<protein>
    <recommendedName>
        <fullName evidence="1">F-box domain-containing protein</fullName>
    </recommendedName>
</protein>
<organism evidence="2 3">
    <name type="scientific">Ephemerocybe angulata</name>
    <dbReference type="NCBI Taxonomy" id="980116"/>
    <lineage>
        <taxon>Eukaryota</taxon>
        <taxon>Fungi</taxon>
        <taxon>Dikarya</taxon>
        <taxon>Basidiomycota</taxon>
        <taxon>Agaricomycotina</taxon>
        <taxon>Agaricomycetes</taxon>
        <taxon>Agaricomycetidae</taxon>
        <taxon>Agaricales</taxon>
        <taxon>Agaricineae</taxon>
        <taxon>Psathyrellaceae</taxon>
        <taxon>Ephemerocybe</taxon>
    </lineage>
</organism>
<dbReference type="EMBL" id="JAACJK010000057">
    <property type="protein sequence ID" value="KAF5337013.1"/>
    <property type="molecule type" value="Genomic_DNA"/>
</dbReference>
<dbReference type="OrthoDB" id="2921349at2759"/>
<dbReference type="AlphaFoldDB" id="A0A8H5CA88"/>
<proteinExistence type="predicted"/>
<feature type="domain" description="F-box" evidence="1">
    <location>
        <begin position="22"/>
        <end position="72"/>
    </location>
</feature>
<dbReference type="Gene3D" id="1.20.1280.50">
    <property type="match status" value="1"/>
</dbReference>
<evidence type="ECO:0000313" key="3">
    <source>
        <dbReference type="Proteomes" id="UP000541558"/>
    </source>
</evidence>
<evidence type="ECO:0000313" key="2">
    <source>
        <dbReference type="EMBL" id="KAF5337013.1"/>
    </source>
</evidence>
<keyword evidence="3" id="KW-1185">Reference proteome</keyword>
<gene>
    <name evidence="2" type="ORF">D9611_002945</name>
</gene>
<evidence type="ECO:0000259" key="1">
    <source>
        <dbReference type="Pfam" id="PF12937"/>
    </source>
</evidence>
<sequence length="442" mass="49409">MNKAQKRAGTNSSLMVGMLNPERLPDEVIQRIFLLSCFDAEGTHDAVHLQRLCSVNRRWRRAAISYCTLWTTLPPIKLESKSTVSMRRATMSMQLYLCRSGALPISFEFIASTRNPTHETPEQWAPVRTALGILIDECRRWDIVSLNLPSSGMRELQEIGGPLPCLTSLEVVTPVAFVSSSESVQDSGLNGFINAPNLRRVAYESKSGTMPWHARSLAKLPLSQLESLKSVSYNDRGVYRDILETNLNIQRIEIITYLTDAIPPDLTSTYHLPHLTFLKLYANEFHWNIATHLETLTLPSLRHLEVRCGIPDDTLAEQMYRSIRTLIRKSGCSLEHLAFSSESSNAPALTDILSMSPELGVLDISFPSTSCLGVLSFGRSTSGAPKLAPKLHTIIFRVRWNFTTSFAQGEALAQMIKSRVGALQDFKAPSTPSALREMIFLW</sequence>
<dbReference type="Pfam" id="PF12937">
    <property type="entry name" value="F-box-like"/>
    <property type="match status" value="1"/>
</dbReference>
<dbReference type="SUPFAM" id="SSF52047">
    <property type="entry name" value="RNI-like"/>
    <property type="match status" value="1"/>
</dbReference>
<dbReference type="Gene3D" id="3.80.10.10">
    <property type="entry name" value="Ribonuclease Inhibitor"/>
    <property type="match status" value="1"/>
</dbReference>
<dbReference type="Proteomes" id="UP000541558">
    <property type="component" value="Unassembled WGS sequence"/>
</dbReference>
<dbReference type="InterPro" id="IPR001810">
    <property type="entry name" value="F-box_dom"/>
</dbReference>
<comment type="caution">
    <text evidence="2">The sequence shown here is derived from an EMBL/GenBank/DDBJ whole genome shotgun (WGS) entry which is preliminary data.</text>
</comment>
<reference evidence="2 3" key="1">
    <citation type="journal article" date="2020" name="ISME J.">
        <title>Uncovering the hidden diversity of litter-decomposition mechanisms in mushroom-forming fungi.</title>
        <authorList>
            <person name="Floudas D."/>
            <person name="Bentzer J."/>
            <person name="Ahren D."/>
            <person name="Johansson T."/>
            <person name="Persson P."/>
            <person name="Tunlid A."/>
        </authorList>
    </citation>
    <scope>NUCLEOTIDE SEQUENCE [LARGE SCALE GENOMIC DNA]</scope>
    <source>
        <strain evidence="2 3">CBS 175.51</strain>
    </source>
</reference>